<evidence type="ECO:0000256" key="1">
    <source>
        <dbReference type="ARBA" id="ARBA00005384"/>
    </source>
</evidence>
<dbReference type="RefSeq" id="WP_281737368.1">
    <property type="nucleotide sequence ID" value="NZ_JAKETQ010000005.1"/>
</dbReference>
<dbReference type="InterPro" id="IPR000524">
    <property type="entry name" value="Tscrpt_reg_HTH_GntR"/>
</dbReference>
<dbReference type="PANTHER" id="PTHR46577:SF2">
    <property type="entry name" value="TRANSCRIPTIONAL REGULATORY PROTEIN"/>
    <property type="match status" value="1"/>
</dbReference>
<dbReference type="Gene3D" id="3.90.1150.10">
    <property type="entry name" value="Aspartate Aminotransferase, domain 1"/>
    <property type="match status" value="1"/>
</dbReference>
<keyword evidence="7" id="KW-0808">Transferase</keyword>
<feature type="domain" description="HTH gntR-type" evidence="6">
    <location>
        <begin position="12"/>
        <end position="80"/>
    </location>
</feature>
<dbReference type="SMART" id="SM00345">
    <property type="entry name" value="HTH_GNTR"/>
    <property type="match status" value="1"/>
</dbReference>
<dbReference type="InterPro" id="IPR015421">
    <property type="entry name" value="PyrdxlP-dep_Trfase_major"/>
</dbReference>
<gene>
    <name evidence="7" type="ORF">ML536_21970</name>
</gene>
<dbReference type="SUPFAM" id="SSF46785">
    <property type="entry name" value="Winged helix' DNA-binding domain"/>
    <property type="match status" value="1"/>
</dbReference>
<keyword evidence="2" id="KW-0663">Pyridoxal phosphate</keyword>
<dbReference type="InterPro" id="IPR036390">
    <property type="entry name" value="WH_DNA-bd_sf"/>
</dbReference>
<dbReference type="InterPro" id="IPR051446">
    <property type="entry name" value="HTH_trans_reg/aminotransferase"/>
</dbReference>
<dbReference type="Gene3D" id="3.40.640.10">
    <property type="entry name" value="Type I PLP-dependent aspartate aminotransferase-like (Major domain)"/>
    <property type="match status" value="1"/>
</dbReference>
<keyword evidence="5" id="KW-0804">Transcription</keyword>
<dbReference type="InterPro" id="IPR004839">
    <property type="entry name" value="Aminotransferase_I/II_large"/>
</dbReference>
<comment type="similarity">
    <text evidence="1">In the C-terminal section; belongs to the class-I pyridoxal-phosphate-dependent aminotransferase family.</text>
</comment>
<reference evidence="7" key="1">
    <citation type="submission" date="2022-03" db="EMBL/GenBank/DDBJ databases">
        <title>The complete genome sequence of a Methyloterrigena soli.</title>
        <authorList>
            <person name="Zi Z."/>
        </authorList>
    </citation>
    <scope>NUCLEOTIDE SEQUENCE</scope>
    <source>
        <strain evidence="7">M48</strain>
    </source>
</reference>
<keyword evidence="8" id="KW-1185">Reference proteome</keyword>
<dbReference type="AlphaFoldDB" id="A0AA41QR62"/>
<dbReference type="InterPro" id="IPR015422">
    <property type="entry name" value="PyrdxlP-dep_Trfase_small"/>
</dbReference>
<evidence type="ECO:0000256" key="4">
    <source>
        <dbReference type="ARBA" id="ARBA00023125"/>
    </source>
</evidence>
<dbReference type="InterPro" id="IPR015424">
    <property type="entry name" value="PyrdxlP-dep_Trfase"/>
</dbReference>
<dbReference type="GO" id="GO:0003677">
    <property type="term" value="F:DNA binding"/>
    <property type="evidence" value="ECO:0007669"/>
    <property type="project" value="UniProtKB-KW"/>
</dbReference>
<dbReference type="PROSITE" id="PS50949">
    <property type="entry name" value="HTH_GNTR"/>
    <property type="match status" value="1"/>
</dbReference>
<dbReference type="GO" id="GO:0030170">
    <property type="term" value="F:pyridoxal phosphate binding"/>
    <property type="evidence" value="ECO:0007669"/>
    <property type="project" value="InterPro"/>
</dbReference>
<evidence type="ECO:0000259" key="6">
    <source>
        <dbReference type="PROSITE" id="PS50949"/>
    </source>
</evidence>
<dbReference type="Proteomes" id="UP001156140">
    <property type="component" value="Unassembled WGS sequence"/>
</dbReference>
<dbReference type="CDD" id="cd00609">
    <property type="entry name" value="AAT_like"/>
    <property type="match status" value="1"/>
</dbReference>
<sequence>MVLEKIAKRVPMRSSRSLSRTVMEMVSDGDLPSGTKMPTVRAVAKALGMSAASVAVAWRELVDWRVFETNRRGGTLVLGPPLAPRATRFDVMMRASEGIPFNLGHLTPDRAILPPMGPALLAVSQSAELNDQAPTPISTALRRAIEPIWPFTPNYLLAAHGGIAALEMALATSVRPGDRVIIETPTVSRILDILESIGARPVPIDYREDGPDLQQLAQALKTRPAAFVYQPIGNHPTGFSISQNWSAEAAKLLRDVRIPIIELVQTVLMHKQPWLSLGSHLPHAVVHIQSYNFFFGSDLRVGIAGGSDYYIDRMWQQLTFSSRWVSRVLQDALAFQLTDAEAQRHLERFIDTCRQRRNAFVSALRNVGFVLPETDAPPIWLPVSDEYIATNQMSARGVVVHPGSYFSPEPLASDHVLLNGTILAEGFEDMAQQLSRAADTRGLRGPMG</sequence>
<dbReference type="SUPFAM" id="SSF53383">
    <property type="entry name" value="PLP-dependent transferases"/>
    <property type="match status" value="1"/>
</dbReference>
<evidence type="ECO:0000313" key="8">
    <source>
        <dbReference type="Proteomes" id="UP001156140"/>
    </source>
</evidence>
<name>A0AA41QR62_9HYPH</name>
<evidence type="ECO:0000256" key="3">
    <source>
        <dbReference type="ARBA" id="ARBA00023015"/>
    </source>
</evidence>
<keyword evidence="4" id="KW-0238">DNA-binding</keyword>
<dbReference type="Gene3D" id="1.10.10.10">
    <property type="entry name" value="Winged helix-like DNA-binding domain superfamily/Winged helix DNA-binding domain"/>
    <property type="match status" value="1"/>
</dbReference>
<comment type="caution">
    <text evidence="7">The sequence shown here is derived from an EMBL/GenBank/DDBJ whole genome shotgun (WGS) entry which is preliminary data.</text>
</comment>
<evidence type="ECO:0000256" key="2">
    <source>
        <dbReference type="ARBA" id="ARBA00022898"/>
    </source>
</evidence>
<dbReference type="Pfam" id="PF00392">
    <property type="entry name" value="GntR"/>
    <property type="match status" value="1"/>
</dbReference>
<dbReference type="PANTHER" id="PTHR46577">
    <property type="entry name" value="HTH-TYPE TRANSCRIPTIONAL REGULATORY PROTEIN GABR"/>
    <property type="match status" value="1"/>
</dbReference>
<dbReference type="EMBL" id="JALAZD010000005">
    <property type="protein sequence ID" value="MCI0129511.1"/>
    <property type="molecule type" value="Genomic_DNA"/>
</dbReference>
<keyword evidence="7" id="KW-0032">Aminotransferase</keyword>
<dbReference type="GO" id="GO:0003700">
    <property type="term" value="F:DNA-binding transcription factor activity"/>
    <property type="evidence" value="ECO:0007669"/>
    <property type="project" value="InterPro"/>
</dbReference>
<dbReference type="Pfam" id="PF00155">
    <property type="entry name" value="Aminotran_1_2"/>
    <property type="match status" value="1"/>
</dbReference>
<evidence type="ECO:0000256" key="5">
    <source>
        <dbReference type="ARBA" id="ARBA00023163"/>
    </source>
</evidence>
<organism evidence="7 8">
    <name type="scientific">Paradevosia shaoguanensis</name>
    <dbReference type="NCBI Taxonomy" id="1335043"/>
    <lineage>
        <taxon>Bacteria</taxon>
        <taxon>Pseudomonadati</taxon>
        <taxon>Pseudomonadota</taxon>
        <taxon>Alphaproteobacteria</taxon>
        <taxon>Hyphomicrobiales</taxon>
        <taxon>Devosiaceae</taxon>
        <taxon>Paradevosia</taxon>
    </lineage>
</organism>
<evidence type="ECO:0000313" key="7">
    <source>
        <dbReference type="EMBL" id="MCI0129511.1"/>
    </source>
</evidence>
<keyword evidence="3" id="KW-0805">Transcription regulation</keyword>
<dbReference type="GO" id="GO:0008483">
    <property type="term" value="F:transaminase activity"/>
    <property type="evidence" value="ECO:0007669"/>
    <property type="project" value="UniProtKB-KW"/>
</dbReference>
<dbReference type="InterPro" id="IPR036388">
    <property type="entry name" value="WH-like_DNA-bd_sf"/>
</dbReference>
<protein>
    <submittedName>
        <fullName evidence="7">PLP-dependent aminotransferase family protein</fullName>
    </submittedName>
</protein>
<proteinExistence type="inferred from homology"/>
<accession>A0AA41QR62</accession>